<evidence type="ECO:0000313" key="2">
    <source>
        <dbReference type="EMBL" id="ABS61113.1"/>
    </source>
</evidence>
<keyword evidence="1" id="KW-1133">Transmembrane helix</keyword>
<name>A7HMI0_FERNB</name>
<dbReference type="STRING" id="381764.Fnod_1266"/>
<keyword evidence="1" id="KW-0472">Membrane</keyword>
<sequence length="207" mass="23450">MTLGGKVNKKTLILLLIAVIIWVVAIFVLIRMNSPNPQPVLQTAQQSVSTPTQGVQNQWQNPSLNQTENSSQVIAQNLSIVEIQNMIPDSTFTDMFKPYLLEIKFDKVSTGDSKFLSSRLKSTNSAFGEIEDISTAEFEYVGYLSISEGGKQRRKVYIRQGTDTKSFYDTEIIDNRYKIIDVREFEIILLDTYDGKIKKLSNLLAKQ</sequence>
<gene>
    <name evidence="2" type="ordered locus">Fnod_1266</name>
</gene>
<reference evidence="2 3" key="2">
    <citation type="journal article" date="2009" name="Proc. Natl. Acad. Sci. U.S.A.">
        <title>On the chimeric nature, thermophilic origin, and phylogenetic placement of the Thermotogales.</title>
        <authorList>
            <person name="Zhaxybayeva O."/>
            <person name="Swithers K.S."/>
            <person name="Lapierre P."/>
            <person name="Fournier G.P."/>
            <person name="Bickhart D.M."/>
            <person name="DeBoy R.T."/>
            <person name="Nelson K.E."/>
            <person name="Nesbo C.L."/>
            <person name="Doolittle W.F."/>
            <person name="Gogarten J.P."/>
            <person name="Noll K.M."/>
        </authorList>
    </citation>
    <scope>NUCLEOTIDE SEQUENCE [LARGE SCALE GENOMIC DNA]</scope>
    <source>
        <strain evidence="3">ATCC 35602 / DSM 5306 / Rt17-B1</strain>
    </source>
</reference>
<dbReference type="AlphaFoldDB" id="A7HMI0"/>
<accession>A7HMI0</accession>
<protein>
    <submittedName>
        <fullName evidence="2">Uncharacterized protein</fullName>
    </submittedName>
</protein>
<dbReference type="KEGG" id="fno:Fnod_1266"/>
<dbReference type="EMBL" id="CP000771">
    <property type="protein sequence ID" value="ABS61113.1"/>
    <property type="molecule type" value="Genomic_DNA"/>
</dbReference>
<dbReference type="HOGENOM" id="CLU_1324746_0_0_0"/>
<feature type="transmembrane region" description="Helical" evidence="1">
    <location>
        <begin position="12"/>
        <end position="30"/>
    </location>
</feature>
<dbReference type="Proteomes" id="UP000002415">
    <property type="component" value="Chromosome"/>
</dbReference>
<dbReference type="RefSeq" id="WP_011994422.1">
    <property type="nucleotide sequence ID" value="NC_009718.1"/>
</dbReference>
<keyword evidence="1" id="KW-0812">Transmembrane</keyword>
<evidence type="ECO:0000256" key="1">
    <source>
        <dbReference type="SAM" id="Phobius"/>
    </source>
</evidence>
<organism evidence="2 3">
    <name type="scientific">Fervidobacterium nodosum (strain ATCC 35602 / DSM 5306 / Rt17-B1)</name>
    <dbReference type="NCBI Taxonomy" id="381764"/>
    <lineage>
        <taxon>Bacteria</taxon>
        <taxon>Thermotogati</taxon>
        <taxon>Thermotogota</taxon>
        <taxon>Thermotogae</taxon>
        <taxon>Thermotogales</taxon>
        <taxon>Fervidobacteriaceae</taxon>
        <taxon>Fervidobacterium</taxon>
    </lineage>
</organism>
<reference evidence="2 3" key="1">
    <citation type="submission" date="2007-07" db="EMBL/GenBank/DDBJ databases">
        <title>Complete sequence of Fervidobacterium nodosum Rt17-B1.</title>
        <authorList>
            <consortium name="US DOE Joint Genome Institute"/>
            <person name="Copeland A."/>
            <person name="Lucas S."/>
            <person name="Lapidus A."/>
            <person name="Barry K."/>
            <person name="Glavina del Rio T."/>
            <person name="Dalin E."/>
            <person name="Tice H."/>
            <person name="Pitluck S."/>
            <person name="Saunders E."/>
            <person name="Brettin T."/>
            <person name="Bruce D."/>
            <person name="Detter J.C."/>
            <person name="Han C."/>
            <person name="Schmutz J."/>
            <person name="Larimer F."/>
            <person name="Land M."/>
            <person name="Hauser L."/>
            <person name="Kyrpides N."/>
            <person name="Mikhailova N."/>
            <person name="Nelson K."/>
            <person name="Gogarten J.P."/>
            <person name="Noll K."/>
            <person name="Richardson P."/>
        </authorList>
    </citation>
    <scope>NUCLEOTIDE SEQUENCE [LARGE SCALE GENOMIC DNA]</scope>
    <source>
        <strain evidence="3">ATCC 35602 / DSM 5306 / Rt17-B1</strain>
    </source>
</reference>
<keyword evidence="3" id="KW-1185">Reference proteome</keyword>
<proteinExistence type="predicted"/>
<evidence type="ECO:0000313" key="3">
    <source>
        <dbReference type="Proteomes" id="UP000002415"/>
    </source>
</evidence>